<feature type="region of interest" description="Disordered" evidence="1">
    <location>
        <begin position="96"/>
        <end position="152"/>
    </location>
</feature>
<gene>
    <name evidence="3" type="ORF">NAEGRDRAFT_65303</name>
</gene>
<dbReference type="RefSeq" id="XP_002679615.1">
    <property type="nucleotide sequence ID" value="XM_002679569.1"/>
</dbReference>
<organism evidence="4">
    <name type="scientific">Naegleria gruberi</name>
    <name type="common">Amoeba</name>
    <dbReference type="NCBI Taxonomy" id="5762"/>
    <lineage>
        <taxon>Eukaryota</taxon>
        <taxon>Discoba</taxon>
        <taxon>Heterolobosea</taxon>
        <taxon>Tetramitia</taxon>
        <taxon>Eutetramitia</taxon>
        <taxon>Vahlkampfiidae</taxon>
        <taxon>Naegleria</taxon>
    </lineage>
</organism>
<dbReference type="InParanoid" id="D2V8W2"/>
<protein>
    <submittedName>
        <fullName evidence="3">Predicted protein</fullName>
    </submittedName>
</protein>
<dbReference type="OrthoDB" id="10490256at2759"/>
<keyword evidence="2" id="KW-1133">Transmembrane helix</keyword>
<reference evidence="3 4" key="1">
    <citation type="journal article" date="2010" name="Cell">
        <title>The genome of Naegleria gruberi illuminates early eukaryotic versatility.</title>
        <authorList>
            <person name="Fritz-Laylin L.K."/>
            <person name="Prochnik S.E."/>
            <person name="Ginger M.L."/>
            <person name="Dacks J.B."/>
            <person name="Carpenter M.L."/>
            <person name="Field M.C."/>
            <person name="Kuo A."/>
            <person name="Paredez A."/>
            <person name="Chapman J."/>
            <person name="Pham J."/>
            <person name="Shu S."/>
            <person name="Neupane R."/>
            <person name="Cipriano M."/>
            <person name="Mancuso J."/>
            <person name="Tu H."/>
            <person name="Salamov A."/>
            <person name="Lindquist E."/>
            <person name="Shapiro H."/>
            <person name="Lucas S."/>
            <person name="Grigoriev I.V."/>
            <person name="Cande W.Z."/>
            <person name="Fulton C."/>
            <person name="Rokhsar D.S."/>
            <person name="Dawson S.C."/>
        </authorList>
    </citation>
    <scope>NUCLEOTIDE SEQUENCE [LARGE SCALE GENOMIC DNA]</scope>
    <source>
        <strain evidence="3 4">NEG-M</strain>
    </source>
</reference>
<dbReference type="KEGG" id="ngr:NAEGRDRAFT_65303"/>
<evidence type="ECO:0000256" key="1">
    <source>
        <dbReference type="SAM" id="MobiDB-lite"/>
    </source>
</evidence>
<feature type="region of interest" description="Disordered" evidence="1">
    <location>
        <begin position="1"/>
        <end position="22"/>
    </location>
</feature>
<feature type="compositionally biased region" description="Acidic residues" evidence="1">
    <location>
        <begin position="189"/>
        <end position="203"/>
    </location>
</feature>
<feature type="compositionally biased region" description="Low complexity" evidence="1">
    <location>
        <begin position="132"/>
        <end position="152"/>
    </location>
</feature>
<sequence>MSQLHPNNEQASDKSKLEEVATTNHDASQIIVVLPDINNNSPEKTITRNFDQPTLVSLPPNQINSNTNNNTINNLNLNLNLQQQQQQQEMTVQLNNIPNNSSTNNNNIHNDGNIACSPPITTNDHPLQPNRVASPSTVPQSPQQPQQQQQLAGVVVATATATTVEQQGAVDQKQENSGKKKKKKRKEDYDDDDTENDLLDNDLDFTPDELELLKSQDPPPISFDLLSEIPQIPAHLRTRLTILQQQQIIYSLHSLNLTDKQRKELMLLGNVMKRITQDELMKCSIFESVNVYLFILCVSTLAAAVGTLALALIYFVVLKDAVAEGTFSIVLSAIFTITLVGCILLCIVFNIKNRPKHKFRKSTLAHYHEVFEEAIYDIGIIKKLKNWNQREESSDKTIVTMTIIEVRDCCPSIRVNNCCVICI</sequence>
<name>D2V8W2_NAEGR</name>
<keyword evidence="2" id="KW-0472">Membrane</keyword>
<dbReference type="AlphaFoldDB" id="D2V8W2"/>
<evidence type="ECO:0000313" key="3">
    <source>
        <dbReference type="EMBL" id="EFC46871.1"/>
    </source>
</evidence>
<feature type="region of interest" description="Disordered" evidence="1">
    <location>
        <begin position="166"/>
        <end position="203"/>
    </location>
</feature>
<proteinExistence type="predicted"/>
<dbReference type="GeneID" id="8860106"/>
<feature type="compositionally biased region" description="Polar residues" evidence="1">
    <location>
        <begin position="1"/>
        <end position="10"/>
    </location>
</feature>
<dbReference type="EMBL" id="GG738857">
    <property type="protein sequence ID" value="EFC46871.1"/>
    <property type="molecule type" value="Genomic_DNA"/>
</dbReference>
<evidence type="ECO:0000313" key="4">
    <source>
        <dbReference type="Proteomes" id="UP000006671"/>
    </source>
</evidence>
<keyword evidence="4" id="KW-1185">Reference proteome</keyword>
<keyword evidence="2" id="KW-0812">Transmembrane</keyword>
<feature type="transmembrane region" description="Helical" evidence="2">
    <location>
        <begin position="329"/>
        <end position="351"/>
    </location>
</feature>
<accession>D2V8W2</accession>
<feature type="compositionally biased region" description="Low complexity" evidence="1">
    <location>
        <begin position="96"/>
        <end position="114"/>
    </location>
</feature>
<dbReference type="VEuPathDB" id="AmoebaDB:NAEGRDRAFT_65303"/>
<dbReference type="Proteomes" id="UP000006671">
    <property type="component" value="Unassembled WGS sequence"/>
</dbReference>
<evidence type="ECO:0000256" key="2">
    <source>
        <dbReference type="SAM" id="Phobius"/>
    </source>
</evidence>
<feature type="transmembrane region" description="Helical" evidence="2">
    <location>
        <begin position="291"/>
        <end position="317"/>
    </location>
</feature>